<organism evidence="2 3">
    <name type="scientific">Fluviispira sanaruensis</name>
    <dbReference type="NCBI Taxonomy" id="2493639"/>
    <lineage>
        <taxon>Bacteria</taxon>
        <taxon>Pseudomonadati</taxon>
        <taxon>Bdellovibrionota</taxon>
        <taxon>Oligoflexia</taxon>
        <taxon>Silvanigrellales</taxon>
        <taxon>Silvanigrellaceae</taxon>
        <taxon>Fluviispira</taxon>
    </lineage>
</organism>
<accession>A0A4V0P2K2</accession>
<sequence>MQFFFLFIFSFILFHFSSFAGDICIKNNEGIFCGEKIQVNSNKTNIFNECVEFKNKKICGKSCMKSLWGADCKQSKYETCISNFNGVICGFDCKEHFGIAVCASKPQYKCKIKFNKANCGIKCQYKYGEIQCEENDKNLKILR</sequence>
<feature type="chain" id="PRO_5020732731" evidence="1">
    <location>
        <begin position="21"/>
        <end position="143"/>
    </location>
</feature>
<dbReference type="EMBL" id="AP019368">
    <property type="protein sequence ID" value="BBH53517.1"/>
    <property type="molecule type" value="Genomic_DNA"/>
</dbReference>
<proteinExistence type="predicted"/>
<dbReference type="RefSeq" id="WP_130609507.1">
    <property type="nucleotide sequence ID" value="NZ_AP019368.1"/>
</dbReference>
<name>A0A4V0P2K2_FLUSA</name>
<evidence type="ECO:0000313" key="3">
    <source>
        <dbReference type="Proteomes" id="UP000291236"/>
    </source>
</evidence>
<feature type="signal peptide" evidence="1">
    <location>
        <begin position="1"/>
        <end position="20"/>
    </location>
</feature>
<evidence type="ECO:0000313" key="2">
    <source>
        <dbReference type="EMBL" id="BBH53517.1"/>
    </source>
</evidence>
<keyword evidence="3" id="KW-1185">Reference proteome</keyword>
<dbReference type="OrthoDB" id="5296160at2"/>
<evidence type="ECO:0000256" key="1">
    <source>
        <dbReference type="SAM" id="SignalP"/>
    </source>
</evidence>
<gene>
    <name evidence="2" type="ORF">JCM31447_19610</name>
</gene>
<reference evidence="2 3" key="1">
    <citation type="submission" date="2018-12" db="EMBL/GenBank/DDBJ databases">
        <title>Rubrispira sanarue gen. nov., sp., nov., a member of the order Silvanigrellales, isolated from a brackish lake in Hamamatsu Japan.</title>
        <authorList>
            <person name="Maejima Y."/>
            <person name="Iino T."/>
            <person name="Muraguchi Y."/>
            <person name="Fukuda K."/>
            <person name="Nojiri H."/>
            <person name="Ohkuma M."/>
            <person name="Moriuchi R."/>
            <person name="Dohra H."/>
            <person name="Kimbara K."/>
            <person name="Shintani M."/>
        </authorList>
    </citation>
    <scope>NUCLEOTIDE SEQUENCE [LARGE SCALE GENOMIC DNA]</scope>
    <source>
        <strain evidence="2 3">RF1110005</strain>
    </source>
</reference>
<keyword evidence="1" id="KW-0732">Signal</keyword>
<dbReference type="Proteomes" id="UP000291236">
    <property type="component" value="Chromosome"/>
</dbReference>
<protein>
    <submittedName>
        <fullName evidence="2">Uncharacterized protein</fullName>
    </submittedName>
</protein>
<dbReference type="KEGG" id="sbf:JCM31447_19610"/>
<dbReference type="AlphaFoldDB" id="A0A4V0P2K2"/>